<evidence type="ECO:0000256" key="2">
    <source>
        <dbReference type="SAM" id="MobiDB-lite"/>
    </source>
</evidence>
<dbReference type="PANTHER" id="PTHR47524:SF1">
    <property type="entry name" value="20S RRNA ACCUMULATION PROTEIN 4"/>
    <property type="match status" value="1"/>
</dbReference>
<protein>
    <recommendedName>
        <fullName evidence="3">Programmed cell death protein 2 C-terminal domain-containing protein</fullName>
    </recommendedName>
</protein>
<dbReference type="Proteomes" id="UP000267821">
    <property type="component" value="Unassembled WGS sequence"/>
</dbReference>
<dbReference type="PANTHER" id="PTHR47524">
    <property type="entry name" value="20S RRNA ACCUMULATION PROTEIN 4"/>
    <property type="match status" value="1"/>
</dbReference>
<dbReference type="GO" id="GO:0005737">
    <property type="term" value="C:cytoplasm"/>
    <property type="evidence" value="ECO:0007669"/>
    <property type="project" value="InterPro"/>
</dbReference>
<evidence type="ECO:0000313" key="5">
    <source>
        <dbReference type="Proteomes" id="UP000267821"/>
    </source>
</evidence>
<dbReference type="AlphaFoldDB" id="A0A3N4LSJ1"/>
<gene>
    <name evidence="4" type="ORF">L211DRAFT_62375</name>
</gene>
<dbReference type="OrthoDB" id="443682at2759"/>
<evidence type="ECO:0000313" key="4">
    <source>
        <dbReference type="EMBL" id="RPB25877.1"/>
    </source>
</evidence>
<feature type="compositionally biased region" description="Low complexity" evidence="2">
    <location>
        <begin position="195"/>
        <end position="209"/>
    </location>
</feature>
<feature type="region of interest" description="Disordered" evidence="2">
    <location>
        <begin position="273"/>
        <end position="305"/>
    </location>
</feature>
<dbReference type="GO" id="GO:0030490">
    <property type="term" value="P:maturation of SSU-rRNA"/>
    <property type="evidence" value="ECO:0007669"/>
    <property type="project" value="TreeGrafter"/>
</dbReference>
<dbReference type="Pfam" id="PF04194">
    <property type="entry name" value="PDCD2_C"/>
    <property type="match status" value="1"/>
</dbReference>
<proteinExistence type="predicted"/>
<dbReference type="EMBL" id="ML121536">
    <property type="protein sequence ID" value="RPB25877.1"/>
    <property type="molecule type" value="Genomic_DNA"/>
</dbReference>
<keyword evidence="5" id="KW-1185">Reference proteome</keyword>
<keyword evidence="1" id="KW-0175">Coiled coil</keyword>
<organism evidence="4 5">
    <name type="scientific">Terfezia boudieri ATCC MYA-4762</name>
    <dbReference type="NCBI Taxonomy" id="1051890"/>
    <lineage>
        <taxon>Eukaryota</taxon>
        <taxon>Fungi</taxon>
        <taxon>Dikarya</taxon>
        <taxon>Ascomycota</taxon>
        <taxon>Pezizomycotina</taxon>
        <taxon>Pezizomycetes</taxon>
        <taxon>Pezizales</taxon>
        <taxon>Pezizaceae</taxon>
        <taxon>Terfezia</taxon>
    </lineage>
</organism>
<dbReference type="InterPro" id="IPR007320">
    <property type="entry name" value="PDCD2_C"/>
</dbReference>
<feature type="domain" description="Programmed cell death protein 2 C-terminal" evidence="3">
    <location>
        <begin position="311"/>
        <end position="432"/>
    </location>
</feature>
<reference evidence="4 5" key="1">
    <citation type="journal article" date="2018" name="Nat. Ecol. Evol.">
        <title>Pezizomycetes genomes reveal the molecular basis of ectomycorrhizal truffle lifestyle.</title>
        <authorList>
            <person name="Murat C."/>
            <person name="Payen T."/>
            <person name="Noel B."/>
            <person name="Kuo A."/>
            <person name="Morin E."/>
            <person name="Chen J."/>
            <person name="Kohler A."/>
            <person name="Krizsan K."/>
            <person name="Balestrini R."/>
            <person name="Da Silva C."/>
            <person name="Montanini B."/>
            <person name="Hainaut M."/>
            <person name="Levati E."/>
            <person name="Barry K.W."/>
            <person name="Belfiori B."/>
            <person name="Cichocki N."/>
            <person name="Clum A."/>
            <person name="Dockter R.B."/>
            <person name="Fauchery L."/>
            <person name="Guy J."/>
            <person name="Iotti M."/>
            <person name="Le Tacon F."/>
            <person name="Lindquist E.A."/>
            <person name="Lipzen A."/>
            <person name="Malagnac F."/>
            <person name="Mello A."/>
            <person name="Molinier V."/>
            <person name="Miyauchi S."/>
            <person name="Poulain J."/>
            <person name="Riccioni C."/>
            <person name="Rubini A."/>
            <person name="Sitrit Y."/>
            <person name="Splivallo R."/>
            <person name="Traeger S."/>
            <person name="Wang M."/>
            <person name="Zifcakova L."/>
            <person name="Wipf D."/>
            <person name="Zambonelli A."/>
            <person name="Paolocci F."/>
            <person name="Nowrousian M."/>
            <person name="Ottonello S."/>
            <person name="Baldrian P."/>
            <person name="Spatafora J.W."/>
            <person name="Henrissat B."/>
            <person name="Nagy L.G."/>
            <person name="Aury J.M."/>
            <person name="Wincker P."/>
            <person name="Grigoriev I.V."/>
            <person name="Bonfante P."/>
            <person name="Martin F.M."/>
        </authorList>
    </citation>
    <scope>NUCLEOTIDE SEQUENCE [LARGE SCALE GENOMIC DNA]</scope>
    <source>
        <strain evidence="4 5">ATCC MYA-4762</strain>
    </source>
</reference>
<accession>A0A3N4LSJ1</accession>
<feature type="compositionally biased region" description="Polar residues" evidence="2">
    <location>
        <begin position="273"/>
        <end position="289"/>
    </location>
</feature>
<feature type="coiled-coil region" evidence="1">
    <location>
        <begin position="110"/>
        <end position="140"/>
    </location>
</feature>
<dbReference type="FunCoup" id="A0A3N4LSJ1">
    <property type="interactions" value="333"/>
</dbReference>
<evidence type="ECO:0000259" key="3">
    <source>
        <dbReference type="Pfam" id="PF04194"/>
    </source>
</evidence>
<dbReference type="InParanoid" id="A0A3N4LSJ1"/>
<feature type="region of interest" description="Disordered" evidence="2">
    <location>
        <begin position="184"/>
        <end position="209"/>
    </location>
</feature>
<dbReference type="STRING" id="1051890.A0A3N4LSJ1"/>
<name>A0A3N4LSJ1_9PEZI</name>
<evidence type="ECO:0000256" key="1">
    <source>
        <dbReference type="SAM" id="Coils"/>
    </source>
</evidence>
<sequence>MSGNYSDSEDEDYGDFQTTNVTLGFAVTEATSDKISHLGGEPTWIKLTSPLDTRLAKCLSCNSLMNLLLQLDGEVPESPHQRIFYVFACAQKKCRRKQGGVRAIRGVGIRKAALAKEEELKKKRLEEEEAAKKKKEEEASRPLPGDMLFGSGLGNAGAKSTNPFSMGGGAAAVGGVNPFGNPFSTNPAATTIQAPPSSKPTTSSTPITTTSSTLHTTFAAALNLSPSPPLPKDPEPLFYGPPEPWPNPHPTPPFPHYFLDAGYEELSATPESLLQRTSQNVHTDPTTLLDSSSSGGGSSDDWGGYEKSSLDTTFQKFADRTSENPDQVLRYEHKGVPLLYSKTDAVGKLLSPLNSTGEALKNVPRCSGCGKQRFFEFQLMPHAIAMLEAEDVGLDGMEWGTIIVASCTCVPRQVDGNGSGVGYVEEWVGVQWEQQKK</sequence>
<feature type="compositionally biased region" description="Polar residues" evidence="2">
    <location>
        <begin position="184"/>
        <end position="194"/>
    </location>
</feature>